<dbReference type="InterPro" id="IPR014721">
    <property type="entry name" value="Ribsml_uS5_D2-typ_fold_subgr"/>
</dbReference>
<dbReference type="GO" id="GO:0006508">
    <property type="term" value="P:proteolysis"/>
    <property type="evidence" value="ECO:0007669"/>
    <property type="project" value="UniProtKB-KW"/>
</dbReference>
<organism evidence="4 5">
    <name type="scientific">Bisgaardia hudsonensis</name>
    <dbReference type="NCBI Taxonomy" id="109472"/>
    <lineage>
        <taxon>Bacteria</taxon>
        <taxon>Pseudomonadati</taxon>
        <taxon>Pseudomonadota</taxon>
        <taxon>Gammaproteobacteria</taxon>
        <taxon>Pasteurellales</taxon>
        <taxon>Pasteurellaceae</taxon>
        <taxon>Bisgaardia</taxon>
    </lineage>
</organism>
<sequence>MMLPFVSERALGWQDLLPTLVLDKLPLYENIDFLSLQQRASLAVDQFLKYPKSNLLILKADDQAEYAPLLESYIESKYRKNTDAIVGVKYIVEQGDSFSFPSIYVIPAESKEDNFVAKKTVATALYFDQNQLFGSIRIHPSSKELQLNPGLVHQLNQGVLILGAGELLNQFEIWARLKQLLKTGLFDWYSLHPLKTLPCEIPSYKLDLKIIILGTRSELAALEELDETLYHTAHYGEIESFFNLETQENQTLWANYIQNIATECQCSLDLDGLNKLYQLLVRESEDRNTVSISPLRLKEILISTALLVNKPQLTDKDFEIYLQNKLLQHGFLREQTYSDILQEQVYVATEGEMVGQINGLSVIEYSGTPLSFGEPSRISCTVQFGEGEVIDVERKNELAGNIHSKGTMISETCLASILELPAQLPFSASIVFEQSYAEIDGDSASLASFCVLLSALSNLPLSQSIAITGAIDQFGLVHSVGGVNDKIEGFFTICERRGLTGKQGVIIPATVIQQISLSENVISAVKNKQFFIWTVEDVFQTCEILFNRSLVEEENRDYKEDEIPLSRLINQRIDSRTERQQSNNFWDFLFKKRE</sequence>
<dbReference type="InterPro" id="IPR027065">
    <property type="entry name" value="Lon_Prtase"/>
</dbReference>
<dbReference type="InterPro" id="IPR008269">
    <property type="entry name" value="Lon_proteolytic"/>
</dbReference>
<name>A0A4R2N1I1_9PAST</name>
<evidence type="ECO:0000259" key="3">
    <source>
        <dbReference type="PROSITE" id="PS51786"/>
    </source>
</evidence>
<dbReference type="Gene3D" id="3.30.230.10">
    <property type="match status" value="1"/>
</dbReference>
<dbReference type="OrthoDB" id="9758568at2"/>
<dbReference type="GO" id="GO:0005524">
    <property type="term" value="F:ATP binding"/>
    <property type="evidence" value="ECO:0007669"/>
    <property type="project" value="InterPro"/>
</dbReference>
<evidence type="ECO:0000256" key="1">
    <source>
        <dbReference type="ARBA" id="ARBA00022670"/>
    </source>
</evidence>
<feature type="active site" evidence="2">
    <location>
        <position position="486"/>
    </location>
</feature>
<evidence type="ECO:0000256" key="2">
    <source>
        <dbReference type="PROSITE-ProRule" id="PRU01122"/>
    </source>
</evidence>
<feature type="active site" evidence="2">
    <location>
        <position position="443"/>
    </location>
</feature>
<keyword evidence="2" id="KW-0720">Serine protease</keyword>
<comment type="catalytic activity">
    <reaction evidence="2">
        <text>Hydrolysis of proteins in presence of ATP.</text>
        <dbReference type="EC" id="3.4.21.53"/>
    </reaction>
</comment>
<protein>
    <recommendedName>
        <fullName evidence="2">endopeptidase La</fullName>
        <ecNumber evidence="2">3.4.21.53</ecNumber>
    </recommendedName>
</protein>
<dbReference type="EC" id="3.4.21.53" evidence="2"/>
<proteinExistence type="inferred from homology"/>
<dbReference type="InterPro" id="IPR020568">
    <property type="entry name" value="Ribosomal_Su5_D2-typ_SF"/>
</dbReference>
<dbReference type="AlphaFoldDB" id="A0A4R2N1I1"/>
<dbReference type="GO" id="GO:0030163">
    <property type="term" value="P:protein catabolic process"/>
    <property type="evidence" value="ECO:0007669"/>
    <property type="project" value="InterPro"/>
</dbReference>
<dbReference type="SUPFAM" id="SSF54211">
    <property type="entry name" value="Ribosomal protein S5 domain 2-like"/>
    <property type="match status" value="1"/>
</dbReference>
<dbReference type="PANTHER" id="PTHR10046">
    <property type="entry name" value="ATP DEPENDENT LON PROTEASE FAMILY MEMBER"/>
    <property type="match status" value="1"/>
</dbReference>
<dbReference type="Gene3D" id="3.40.50.300">
    <property type="entry name" value="P-loop containing nucleotide triphosphate hydrolases"/>
    <property type="match status" value="1"/>
</dbReference>
<dbReference type="InterPro" id="IPR027417">
    <property type="entry name" value="P-loop_NTPase"/>
</dbReference>
<dbReference type="Pfam" id="PF13654">
    <property type="entry name" value="AAA_32"/>
    <property type="match status" value="1"/>
</dbReference>
<dbReference type="InterPro" id="IPR041699">
    <property type="entry name" value="AAA_32"/>
</dbReference>
<dbReference type="PRINTS" id="PR00830">
    <property type="entry name" value="ENDOLAPTASE"/>
</dbReference>
<dbReference type="GO" id="GO:0004252">
    <property type="term" value="F:serine-type endopeptidase activity"/>
    <property type="evidence" value="ECO:0007669"/>
    <property type="project" value="UniProtKB-UniRule"/>
</dbReference>
<evidence type="ECO:0000313" key="4">
    <source>
        <dbReference type="EMBL" id="TCP13394.1"/>
    </source>
</evidence>
<comment type="caution">
    <text evidence="4">The sequence shown here is derived from an EMBL/GenBank/DDBJ whole genome shotgun (WGS) entry which is preliminary data.</text>
</comment>
<dbReference type="EMBL" id="SLXI01000002">
    <property type="protein sequence ID" value="TCP13394.1"/>
    <property type="molecule type" value="Genomic_DNA"/>
</dbReference>
<accession>A0A4R2N1I1</accession>
<dbReference type="GO" id="GO:0004176">
    <property type="term" value="F:ATP-dependent peptidase activity"/>
    <property type="evidence" value="ECO:0007669"/>
    <property type="project" value="UniProtKB-UniRule"/>
</dbReference>
<dbReference type="PROSITE" id="PS51786">
    <property type="entry name" value="LON_PROTEOLYTIC"/>
    <property type="match status" value="1"/>
</dbReference>
<dbReference type="Pfam" id="PF05362">
    <property type="entry name" value="Lon_C"/>
    <property type="match status" value="1"/>
</dbReference>
<gene>
    <name evidence="4" type="ORF">EV697_102276</name>
</gene>
<keyword evidence="1 2" id="KW-0645">Protease</keyword>
<keyword evidence="2" id="KW-0378">Hydrolase</keyword>
<dbReference type="RefSeq" id="WP_132022917.1">
    <property type="nucleotide sequence ID" value="NZ_CP016605.1"/>
</dbReference>
<comment type="similarity">
    <text evidence="2">Belongs to the peptidase S16 family.</text>
</comment>
<keyword evidence="5" id="KW-1185">Reference proteome</keyword>
<dbReference type="Proteomes" id="UP000294841">
    <property type="component" value="Unassembled WGS sequence"/>
</dbReference>
<reference evidence="4 5" key="1">
    <citation type="submission" date="2019-03" db="EMBL/GenBank/DDBJ databases">
        <title>Genomic Encyclopedia of Type Strains, Phase IV (KMG-IV): sequencing the most valuable type-strain genomes for metagenomic binning, comparative biology and taxonomic classification.</title>
        <authorList>
            <person name="Goeker M."/>
        </authorList>
    </citation>
    <scope>NUCLEOTIDE SEQUENCE [LARGE SCALE GENOMIC DNA]</scope>
    <source>
        <strain evidence="4 5">DSM 28231</strain>
    </source>
</reference>
<evidence type="ECO:0000313" key="5">
    <source>
        <dbReference type="Proteomes" id="UP000294841"/>
    </source>
</evidence>
<feature type="domain" description="Lon proteolytic" evidence="3">
    <location>
        <begin position="351"/>
        <end position="548"/>
    </location>
</feature>